<dbReference type="SMART" id="SM00342">
    <property type="entry name" value="HTH_ARAC"/>
    <property type="match status" value="1"/>
</dbReference>
<dbReference type="PROSITE" id="PS01124">
    <property type="entry name" value="HTH_ARAC_FAMILY_2"/>
    <property type="match status" value="1"/>
</dbReference>
<dbReference type="SUPFAM" id="SSF52317">
    <property type="entry name" value="Class I glutamine amidotransferase-like"/>
    <property type="match status" value="1"/>
</dbReference>
<evidence type="ECO:0000313" key="5">
    <source>
        <dbReference type="EMBL" id="RBW49688.1"/>
    </source>
</evidence>
<dbReference type="Proteomes" id="UP000252706">
    <property type="component" value="Unassembled WGS sequence"/>
</dbReference>
<organism evidence="5 6">
    <name type="scientific">Phaeobacter gallaeciensis</name>
    <dbReference type="NCBI Taxonomy" id="60890"/>
    <lineage>
        <taxon>Bacteria</taxon>
        <taxon>Pseudomonadati</taxon>
        <taxon>Pseudomonadota</taxon>
        <taxon>Alphaproteobacteria</taxon>
        <taxon>Rhodobacterales</taxon>
        <taxon>Roseobacteraceae</taxon>
        <taxon>Phaeobacter</taxon>
    </lineage>
</organism>
<name>A0A366WHY8_9RHOB</name>
<dbReference type="InterPro" id="IPR018062">
    <property type="entry name" value="HTH_AraC-typ_CS"/>
</dbReference>
<dbReference type="SUPFAM" id="SSF46689">
    <property type="entry name" value="Homeodomain-like"/>
    <property type="match status" value="2"/>
</dbReference>
<dbReference type="InterPro" id="IPR052158">
    <property type="entry name" value="INH-QAR"/>
</dbReference>
<evidence type="ECO:0000259" key="4">
    <source>
        <dbReference type="PROSITE" id="PS01124"/>
    </source>
</evidence>
<dbReference type="Pfam" id="PF12833">
    <property type="entry name" value="HTH_18"/>
    <property type="match status" value="1"/>
</dbReference>
<evidence type="ECO:0000256" key="3">
    <source>
        <dbReference type="ARBA" id="ARBA00023163"/>
    </source>
</evidence>
<dbReference type="PANTHER" id="PTHR43130:SF3">
    <property type="entry name" value="HTH-TYPE TRANSCRIPTIONAL REGULATOR RV1931C"/>
    <property type="match status" value="1"/>
</dbReference>
<keyword evidence="1" id="KW-0805">Transcription regulation</keyword>
<dbReference type="InterPro" id="IPR018060">
    <property type="entry name" value="HTH_AraC"/>
</dbReference>
<comment type="caution">
    <text evidence="5">The sequence shown here is derived from an EMBL/GenBank/DDBJ whole genome shotgun (WGS) entry which is preliminary data.</text>
</comment>
<dbReference type="InterPro" id="IPR029062">
    <property type="entry name" value="Class_I_gatase-like"/>
</dbReference>
<dbReference type="RefSeq" id="WP_113825860.1">
    <property type="nucleotide sequence ID" value="NZ_QOCE01000053.1"/>
</dbReference>
<dbReference type="PROSITE" id="PS00041">
    <property type="entry name" value="HTH_ARAC_FAMILY_1"/>
    <property type="match status" value="1"/>
</dbReference>
<reference evidence="5 6" key="1">
    <citation type="submission" date="2018-07" db="EMBL/GenBank/DDBJ databases">
        <title>Modular assembly of carbohydrate-degrading microbial communities in the ocean.</title>
        <authorList>
            <person name="Enke T.N."/>
            <person name="Datta M.S."/>
            <person name="Schwartzman J.A."/>
            <person name="Cermak N."/>
            <person name="Schmitz D.A."/>
            <person name="Barrere J."/>
            <person name="Cordero O.X."/>
        </authorList>
    </citation>
    <scope>NUCLEOTIDE SEQUENCE [LARGE SCALE GENOMIC DNA]</scope>
    <source>
        <strain evidence="5 6">C3M10</strain>
    </source>
</reference>
<dbReference type="AlphaFoldDB" id="A0A366WHY8"/>
<dbReference type="GO" id="GO:0003700">
    <property type="term" value="F:DNA-binding transcription factor activity"/>
    <property type="evidence" value="ECO:0007669"/>
    <property type="project" value="InterPro"/>
</dbReference>
<dbReference type="Gene3D" id="3.40.50.880">
    <property type="match status" value="1"/>
</dbReference>
<evidence type="ECO:0000313" key="6">
    <source>
        <dbReference type="Proteomes" id="UP000252706"/>
    </source>
</evidence>
<sequence>MTALPTHFTFLIEPGFTMQAFSSAIEVLRVARKLGAGDLFSYSVLSLDGATVEASNGLSIVANMDVQNLPKDSIVVVVSGAGVEQTPNPALLSKLRFWARQSHEIWAISSGVVRLAQAGLVDDCKVAAHWEDVPFLKALFPRVILSSAIFIADEPHPTCAGGGAAADLFMHYIKSNGSEGLVENIASRLLIDGVRDGRVRQNFPSELKYSSTNRTVFAAIQIMLKTRYEAVKLSTISERLDISQRQLERLFKEEFGHTPGAIYLRLRLDEARQEVLMGHRSVLDIALDYGFQPGNFSKVYKRLFDVTPSQDRASTK</sequence>
<evidence type="ECO:0000256" key="1">
    <source>
        <dbReference type="ARBA" id="ARBA00023015"/>
    </source>
</evidence>
<evidence type="ECO:0000256" key="2">
    <source>
        <dbReference type="ARBA" id="ARBA00023125"/>
    </source>
</evidence>
<proteinExistence type="predicted"/>
<protein>
    <recommendedName>
        <fullName evidence="4">HTH araC/xylS-type domain-containing protein</fullName>
    </recommendedName>
</protein>
<gene>
    <name evidence="5" type="ORF">DS909_22670</name>
</gene>
<dbReference type="InterPro" id="IPR009057">
    <property type="entry name" value="Homeodomain-like_sf"/>
</dbReference>
<dbReference type="PANTHER" id="PTHR43130">
    <property type="entry name" value="ARAC-FAMILY TRANSCRIPTIONAL REGULATOR"/>
    <property type="match status" value="1"/>
</dbReference>
<feature type="domain" description="HTH araC/xylS-type" evidence="4">
    <location>
        <begin position="214"/>
        <end position="314"/>
    </location>
</feature>
<dbReference type="GO" id="GO:0043565">
    <property type="term" value="F:sequence-specific DNA binding"/>
    <property type="evidence" value="ECO:0007669"/>
    <property type="project" value="InterPro"/>
</dbReference>
<dbReference type="EMBL" id="QOCE01000053">
    <property type="protein sequence ID" value="RBW49688.1"/>
    <property type="molecule type" value="Genomic_DNA"/>
</dbReference>
<accession>A0A366WHY8</accession>
<keyword evidence="2" id="KW-0238">DNA-binding</keyword>
<keyword evidence="3" id="KW-0804">Transcription</keyword>
<dbReference type="OrthoDB" id="9793400at2"/>
<dbReference type="CDD" id="cd03136">
    <property type="entry name" value="GATase1_AraC_ArgR_like"/>
    <property type="match status" value="1"/>
</dbReference>
<dbReference type="Gene3D" id="1.10.10.60">
    <property type="entry name" value="Homeodomain-like"/>
    <property type="match status" value="1"/>
</dbReference>